<dbReference type="OrthoDB" id="5800476at2759"/>
<dbReference type="GO" id="GO:0004674">
    <property type="term" value="F:protein serine/threonine kinase activity"/>
    <property type="evidence" value="ECO:0007669"/>
    <property type="project" value="UniProtKB-EC"/>
</dbReference>
<dbReference type="InterPro" id="IPR008271">
    <property type="entry name" value="Ser/Thr_kinase_AS"/>
</dbReference>
<keyword evidence="4" id="KW-1185">Reference proteome</keyword>
<dbReference type="PROSITE" id="PS50011">
    <property type="entry name" value="PROTEIN_KINASE_DOM"/>
    <property type="match status" value="1"/>
</dbReference>
<dbReference type="Pfam" id="PF00069">
    <property type="entry name" value="Pkinase"/>
    <property type="match status" value="1"/>
</dbReference>
<organism evidence="3 4">
    <name type="scientific">Tothia fuscella</name>
    <dbReference type="NCBI Taxonomy" id="1048955"/>
    <lineage>
        <taxon>Eukaryota</taxon>
        <taxon>Fungi</taxon>
        <taxon>Dikarya</taxon>
        <taxon>Ascomycota</taxon>
        <taxon>Pezizomycotina</taxon>
        <taxon>Dothideomycetes</taxon>
        <taxon>Pleosporomycetidae</taxon>
        <taxon>Venturiales</taxon>
        <taxon>Cylindrosympodiaceae</taxon>
        <taxon>Tothia</taxon>
    </lineage>
</organism>
<dbReference type="PROSITE" id="PS00108">
    <property type="entry name" value="PROTEIN_KINASE_ST"/>
    <property type="match status" value="1"/>
</dbReference>
<keyword evidence="3" id="KW-0808">Transferase</keyword>
<dbReference type="PANTHER" id="PTHR11909">
    <property type="entry name" value="CASEIN KINASE-RELATED"/>
    <property type="match status" value="1"/>
</dbReference>
<evidence type="ECO:0000259" key="2">
    <source>
        <dbReference type="PROSITE" id="PS50011"/>
    </source>
</evidence>
<proteinExistence type="predicted"/>
<dbReference type="InterPro" id="IPR000719">
    <property type="entry name" value="Prot_kinase_dom"/>
</dbReference>
<dbReference type="EMBL" id="MU007037">
    <property type="protein sequence ID" value="KAF2430739.1"/>
    <property type="molecule type" value="Genomic_DNA"/>
</dbReference>
<keyword evidence="3" id="KW-0418">Kinase</keyword>
<dbReference type="GO" id="GO:0005524">
    <property type="term" value="F:ATP binding"/>
    <property type="evidence" value="ECO:0007669"/>
    <property type="project" value="InterPro"/>
</dbReference>
<protein>
    <recommendedName>
        <fullName evidence="1">non-specific serine/threonine protein kinase</fullName>
        <ecNumber evidence="1">2.7.11.1</ecNumber>
    </recommendedName>
</protein>
<dbReference type="InterPro" id="IPR011009">
    <property type="entry name" value="Kinase-like_dom_sf"/>
</dbReference>
<dbReference type="CDD" id="cd14016">
    <property type="entry name" value="STKc_CK1"/>
    <property type="match status" value="1"/>
</dbReference>
<dbReference type="Gene3D" id="1.10.510.10">
    <property type="entry name" value="Transferase(Phosphotransferase) domain 1"/>
    <property type="match status" value="1"/>
</dbReference>
<dbReference type="EC" id="2.7.11.1" evidence="1"/>
<feature type="domain" description="Protein kinase" evidence="2">
    <location>
        <begin position="10"/>
        <end position="282"/>
    </location>
</feature>
<evidence type="ECO:0000256" key="1">
    <source>
        <dbReference type="ARBA" id="ARBA00012513"/>
    </source>
</evidence>
<evidence type="ECO:0000313" key="4">
    <source>
        <dbReference type="Proteomes" id="UP000800235"/>
    </source>
</evidence>
<gene>
    <name evidence="3" type="ORF">EJ08DRAFT_588709</name>
</gene>
<accession>A0A9P4NSZ1</accession>
<sequence length="318" mass="36686">MKPLIVRNKYQLDLRLGRGSYGETGHHLKTGEPVALKLEYSQVSPSQLENEVEIYKKLDGGNGIPRVYWNGSECEFRVMAFELLGPSLENLFNYCGRKFSLKTVLLLADQLISRFQYIHSKGYIHRDVKPDNLLMGVGTQGNTVYMTDIGLAKEIENLDRRTYSVVGTLRYASIKAHLGNEQSPRDDMESLGYVLLYFLKGSLPWQGIKCGSKGKEKIILKKKKQAGRRQAKNRQAEKHSLFNGVPVEFKKYFELIRSDNELDYSGLRRLFRGLFRRQHFQYDNVFDWTLSMFLEKLEAEQDTPVAEQSTPHVHQESH</sequence>
<name>A0A9P4NSZ1_9PEZI</name>
<dbReference type="InterPro" id="IPR050235">
    <property type="entry name" value="CK1_Ser-Thr_kinase"/>
</dbReference>
<evidence type="ECO:0000313" key="3">
    <source>
        <dbReference type="EMBL" id="KAF2430739.1"/>
    </source>
</evidence>
<reference evidence="3" key="1">
    <citation type="journal article" date="2020" name="Stud. Mycol.">
        <title>101 Dothideomycetes genomes: a test case for predicting lifestyles and emergence of pathogens.</title>
        <authorList>
            <person name="Haridas S."/>
            <person name="Albert R."/>
            <person name="Binder M."/>
            <person name="Bloem J."/>
            <person name="Labutti K."/>
            <person name="Salamov A."/>
            <person name="Andreopoulos B."/>
            <person name="Baker S."/>
            <person name="Barry K."/>
            <person name="Bills G."/>
            <person name="Bluhm B."/>
            <person name="Cannon C."/>
            <person name="Castanera R."/>
            <person name="Culley D."/>
            <person name="Daum C."/>
            <person name="Ezra D."/>
            <person name="Gonzalez J."/>
            <person name="Henrissat B."/>
            <person name="Kuo A."/>
            <person name="Liang C."/>
            <person name="Lipzen A."/>
            <person name="Lutzoni F."/>
            <person name="Magnuson J."/>
            <person name="Mondo S."/>
            <person name="Nolan M."/>
            <person name="Ohm R."/>
            <person name="Pangilinan J."/>
            <person name="Park H.-J."/>
            <person name="Ramirez L."/>
            <person name="Alfaro M."/>
            <person name="Sun H."/>
            <person name="Tritt A."/>
            <person name="Yoshinaga Y."/>
            <person name="Zwiers L.-H."/>
            <person name="Turgeon B."/>
            <person name="Goodwin S."/>
            <person name="Spatafora J."/>
            <person name="Crous P."/>
            <person name="Grigoriev I."/>
        </authorList>
    </citation>
    <scope>NUCLEOTIDE SEQUENCE</scope>
    <source>
        <strain evidence="3">CBS 130266</strain>
    </source>
</reference>
<dbReference type="SMART" id="SM00220">
    <property type="entry name" value="S_TKc"/>
    <property type="match status" value="1"/>
</dbReference>
<dbReference type="SUPFAM" id="SSF56112">
    <property type="entry name" value="Protein kinase-like (PK-like)"/>
    <property type="match status" value="1"/>
</dbReference>
<comment type="caution">
    <text evidence="3">The sequence shown here is derived from an EMBL/GenBank/DDBJ whole genome shotgun (WGS) entry which is preliminary data.</text>
</comment>
<dbReference type="Proteomes" id="UP000800235">
    <property type="component" value="Unassembled WGS sequence"/>
</dbReference>
<dbReference type="AlphaFoldDB" id="A0A9P4NSZ1"/>